<gene>
    <name evidence="2" type="ORF">IV203_013947</name>
</gene>
<dbReference type="AlphaFoldDB" id="A0A9K3M6E7"/>
<comment type="caution">
    <text evidence="2">The sequence shown here is derived from an EMBL/GenBank/DDBJ whole genome shotgun (WGS) entry which is preliminary data.</text>
</comment>
<organism evidence="2 3">
    <name type="scientific">Nitzschia inconspicua</name>
    <dbReference type="NCBI Taxonomy" id="303405"/>
    <lineage>
        <taxon>Eukaryota</taxon>
        <taxon>Sar</taxon>
        <taxon>Stramenopiles</taxon>
        <taxon>Ochrophyta</taxon>
        <taxon>Bacillariophyta</taxon>
        <taxon>Bacillariophyceae</taxon>
        <taxon>Bacillariophycidae</taxon>
        <taxon>Bacillariales</taxon>
        <taxon>Bacillariaceae</taxon>
        <taxon>Nitzschia</taxon>
    </lineage>
</organism>
<accession>A0A9K3M6E7</accession>
<dbReference type="Proteomes" id="UP000693970">
    <property type="component" value="Unassembled WGS sequence"/>
</dbReference>
<sequence>MATPTPTAADNVPPSSESADTFHSAEQQELEPIVADEATPIQLRQLFPNPHLPILPLYLRHFVDRTTVPLSLNDVEEENEDEGIDGVDDDSVEDAFEASVLTEAVLQRDRDLVGNEDDDVQFTDANAIRGLDPDSIDLEGKIPKPPDDWSPPALKEDKIERPFETVDNPGGWDRYYFVLLTRRPVPTNIIQHQRSAVRAPLTQKGTGYELVTDGSSTTKIGSLEDEIVFVRRIVSFFSSLLC</sequence>
<evidence type="ECO:0000256" key="1">
    <source>
        <dbReference type="SAM" id="MobiDB-lite"/>
    </source>
</evidence>
<reference evidence="2" key="1">
    <citation type="journal article" date="2021" name="Sci. Rep.">
        <title>Diploid genomic architecture of Nitzschia inconspicua, an elite biomass production diatom.</title>
        <authorList>
            <person name="Oliver A."/>
            <person name="Podell S."/>
            <person name="Pinowska A."/>
            <person name="Traller J.C."/>
            <person name="Smith S.R."/>
            <person name="McClure R."/>
            <person name="Beliaev A."/>
            <person name="Bohutskyi P."/>
            <person name="Hill E.A."/>
            <person name="Rabines A."/>
            <person name="Zheng H."/>
            <person name="Allen L.Z."/>
            <person name="Kuo A."/>
            <person name="Grigoriev I.V."/>
            <person name="Allen A.E."/>
            <person name="Hazlebeck D."/>
            <person name="Allen E.E."/>
        </authorList>
    </citation>
    <scope>NUCLEOTIDE SEQUENCE</scope>
    <source>
        <strain evidence="2">Hildebrandi</strain>
    </source>
</reference>
<evidence type="ECO:0000313" key="2">
    <source>
        <dbReference type="EMBL" id="KAG7374852.1"/>
    </source>
</evidence>
<keyword evidence="3" id="KW-1185">Reference proteome</keyword>
<proteinExistence type="predicted"/>
<protein>
    <submittedName>
        <fullName evidence="2">Uncharacterized protein</fullName>
    </submittedName>
</protein>
<evidence type="ECO:0000313" key="3">
    <source>
        <dbReference type="Proteomes" id="UP000693970"/>
    </source>
</evidence>
<name>A0A9K3M6E7_9STRA</name>
<feature type="region of interest" description="Disordered" evidence="1">
    <location>
        <begin position="1"/>
        <end position="26"/>
    </location>
</feature>
<reference evidence="2" key="2">
    <citation type="submission" date="2021-04" db="EMBL/GenBank/DDBJ databases">
        <authorList>
            <person name="Podell S."/>
        </authorList>
    </citation>
    <scope>NUCLEOTIDE SEQUENCE</scope>
    <source>
        <strain evidence="2">Hildebrandi</strain>
    </source>
</reference>
<dbReference type="EMBL" id="JAGRRH010000001">
    <property type="protein sequence ID" value="KAG7374852.1"/>
    <property type="molecule type" value="Genomic_DNA"/>
</dbReference>